<dbReference type="Gene3D" id="2.30.230.10">
    <property type="entry name" value="Lipovitellin, beta-sheet shell regions, chain A"/>
    <property type="match status" value="1"/>
</dbReference>
<protein>
    <submittedName>
        <fullName evidence="9">Apolipoprotein B-100</fullName>
    </submittedName>
</protein>
<keyword evidence="2" id="KW-0758">Storage protein</keyword>
<evidence type="ECO:0000313" key="10">
    <source>
        <dbReference type="Proteomes" id="UP000886998"/>
    </source>
</evidence>
<feature type="signal peptide" evidence="6">
    <location>
        <begin position="1"/>
        <end position="20"/>
    </location>
</feature>
<evidence type="ECO:0000259" key="7">
    <source>
        <dbReference type="PROSITE" id="PS51211"/>
    </source>
</evidence>
<comment type="caution">
    <text evidence="9">The sequence shown here is derived from an EMBL/GenBank/DDBJ whole genome shotgun (WGS) entry which is preliminary data.</text>
</comment>
<sequence>MWIPTILAFLLLQFSAFLEAEVCPSSDTESILLPGKDYLYQFESEALTGADGTTHEKSKIYIQCEVAISHTTKCFYSLQLKNCIVNAAGGPPESETAWIADQHFPDLSKYPILFSLVNGEVPEVYTDEHDPIYFINIKKGALSAFVFKLSYTNHVFKEMHTDIHGTCPLTSTPLNDTKGSVRTSKDMLHCAFPSRKDWQFSPYSLFWNMSFIQNVISSTTDCDYDIIVSEKMLNKVNCKERHAITLQSVQPAIIVQSHIHYTMTYINSSSQVGKKDVLSITRKTDIRFEYERTPDPQSNPENFLPIAKKMLAELVEQSIDEIRLLTISQFTDFVAWMRSSNNLIPFLETVKSCSYLTETEKCSPLVKELGLSYLKDALIQCNSLPCIEAISYLVKNKDLSLDYLSYYSWSSMHFSKAAILKQVMSICRDTDSDLCWTSFGNLVRKVYLKQQNAGEDNKLQQDIARYFYNNIERLCVSVDSNPKSYSNLLRDLKTIKNMERIYLMLLPEGSQVLTDCILKSNVPEFIKTFVLETLQAVNPCHDKSSCESLYSKLLPILQNTATSTTLRALAYENIIRMPQDYGFEKELFEILKKDENIQLKSYIAANLKSLFQDGHFTDKNENYRFKSSMNWLLYDDDMSLNEIIHHPEARSISEIKSFSTNLPFMPEEMQRFSYKTTTSKIFESYDVIPRYLNNDLTVEMFGELIRIFRTGGYSEGLEKAAIVFQRFIKNYNSELPSFENLLGAIKEIVKEFKSEDSSQSQEYSFHENIINNVRKLEEMYRKYRPKKEPFFKFFLDFFGSPSGYFSSQDLATTLSELLEMHTILENLEKGVTYNTTRVMRIIEAYHQVPTMMGLPLNWTTNATLAFSGRSGLKMKLNPDEYELHSQGFFQHSAALTFINRMVIDFPTITQIGIQANSSGYTSTQWKAKLEYSSEKKAFRFYMPKKSQKILELFQTNQLIKHNTYQDIGDRDIERMSSSSCTKEQLSSLLGLQICLSKSYPVVSTRVKPWTLMSGWSQWQFLINPFDKKLVSYDIETVKPSEPKSKEFIVKFSTSGSEKKREIFFKSDVDKSKKDIKLQVIVPELPDFSILYSQNIPLGSSKEKKQRNMVILKLDKDTEYQIMYNDEVRMDGNSANANKSLEDEEFISFVREQLLTINTPSSSYRYSREDYKNGDDENSKVLISYENMNPSQKWLHKIIPPSMWETDTKAWVQLHIDWKGTKVYTLASTRQTLISIKDPQTTIDFIGNSFKMMGREQTSINVTKTEISNGKLLSFANFTINEWNVEDDTSVKEITSYNLTISQKSWAFQRESIRARDKIIVLVMKLKTSAMIPQNEVGDYVGWWSKEISQNFRIEEKQLKLVIDVDMPKAVENEKVLEKYPSLKREDLEDLSTEIMTASISFYYPIVARKESVTFVAALIASNSGSTDRYHTECEIASSYHNVSLKSVTILNTKRDSMTINQKAYFSHIPTQTKTSNTLDFWITYGKCIESEFKHNLDSKVLDVSTNVSYKCNSDRRDMHTLLLHSLVTSTYWDMLNLEVNQLVEDTSPEYKYESCNFTHPLLVINVTADWIRNVGDHKKKVLFTCTEEDCKSTELYLEWLHNGKMSAKLVMPEDENKKLYFERTLALHNKNMNLKINYADDASDESKEILLKGEILNSDYHIWNLKLNVDTYSKVKSLLEEAYEGIAHRTCRIAKDPKHPLNRIVEPYLKESLYNYYRDFQKQRNDFLSLSWKSVKETIISLRPFYEVPVTLLNNIASAGKTISLEMYNSIKDRSSIIWAINYFDLPSYFYKTVTNLQGNVYSLMNMLTPDDRIIRYEFVTGKIIKMNSFKQIPTITLDDIWKWKNPFSKEDEDEEIQQNPPSLGSNKMAMIFGPLHVYTFDKNVYDSAEYSSDCTFLLAHDLRKSTFTVLSDKKTIHVLFPEMTVSVNNENVVFINGSDTPSKLPVEADNGRVVVRRSDVVEIWSPTLRVICSARDFLCILELSTWHNGGTFGLLGNADGLWSKNFSLPNNKRVSDVLEFVTSYEVSGKSECKNLNLRKKSSSSQAAFMCSSEFFTLCRFDHSILESFLETCKSDVEADKNTCYSRAAYSALCYYKNLQSATDCNGKKQEDRRIGKKLEVVFIVHEHGSFVASGRNSSPYKGIEKMFSALNDKFVSGGYSSILYSLIGFGGKDTRYQPTVHAKQSISWIPLSTIFLDDMLKHLQFNGDKETDVLKVLKFAANVKGYDTFHSKIFIVLTTEDKQSKNKQTIKALHHFLNKNGITLYTFASYPSIEKGNKVFGVRADGLIFPSPKKNGTAFLDYPKGDLAKLTARTRGSLFLKKFIVSSNQPLFFREFADELWSKVHKEAQQCRECSSVRSNWWWFVKECSIVQC</sequence>
<keyword evidence="3" id="KW-1015">Disulfide bond</keyword>
<dbReference type="InterPro" id="IPR011030">
    <property type="entry name" value="Lipovitellin_superhlx_dom"/>
</dbReference>
<name>A0A8X6YGJ6_9ARAC</name>
<evidence type="ECO:0000256" key="3">
    <source>
        <dbReference type="ARBA" id="ARBA00023157"/>
    </source>
</evidence>
<dbReference type="InterPro" id="IPR001846">
    <property type="entry name" value="VWF_type-D"/>
</dbReference>
<dbReference type="PANTHER" id="PTHR23345:SF15">
    <property type="entry name" value="VITELLOGENIN 1-RELATED"/>
    <property type="match status" value="1"/>
</dbReference>
<evidence type="ECO:0000256" key="2">
    <source>
        <dbReference type="ARBA" id="ARBA00022761"/>
    </source>
</evidence>
<keyword evidence="1 6" id="KW-0732">Signal</keyword>
<evidence type="ECO:0000256" key="6">
    <source>
        <dbReference type="SAM" id="SignalP"/>
    </source>
</evidence>
<organism evidence="9 10">
    <name type="scientific">Trichonephila inaurata madagascariensis</name>
    <dbReference type="NCBI Taxonomy" id="2747483"/>
    <lineage>
        <taxon>Eukaryota</taxon>
        <taxon>Metazoa</taxon>
        <taxon>Ecdysozoa</taxon>
        <taxon>Arthropoda</taxon>
        <taxon>Chelicerata</taxon>
        <taxon>Arachnida</taxon>
        <taxon>Araneae</taxon>
        <taxon>Araneomorphae</taxon>
        <taxon>Entelegynae</taxon>
        <taxon>Araneoidea</taxon>
        <taxon>Nephilidae</taxon>
        <taxon>Trichonephila</taxon>
        <taxon>Trichonephila inaurata</taxon>
    </lineage>
</organism>
<dbReference type="SUPFAM" id="SSF48431">
    <property type="entry name" value="Lipovitellin-phosvitin complex, superhelical domain"/>
    <property type="match status" value="1"/>
</dbReference>
<keyword evidence="4" id="KW-0325">Glycoprotein</keyword>
<dbReference type="Pfam" id="PF09172">
    <property type="entry name" value="Vit_open_b-sht"/>
    <property type="match status" value="1"/>
</dbReference>
<dbReference type="PROSITE" id="PS51233">
    <property type="entry name" value="VWFD"/>
    <property type="match status" value="1"/>
</dbReference>
<evidence type="ECO:0000256" key="4">
    <source>
        <dbReference type="ARBA" id="ARBA00023180"/>
    </source>
</evidence>
<dbReference type="Pfam" id="PF00094">
    <property type="entry name" value="VWD"/>
    <property type="match status" value="1"/>
</dbReference>
<dbReference type="InterPro" id="IPR050733">
    <property type="entry name" value="Vitellogenin/Apolipophorin"/>
</dbReference>
<evidence type="ECO:0000256" key="5">
    <source>
        <dbReference type="PROSITE-ProRule" id="PRU00557"/>
    </source>
</evidence>
<keyword evidence="10" id="KW-1185">Reference proteome</keyword>
<dbReference type="Gene3D" id="1.25.10.20">
    <property type="entry name" value="Vitellinogen, superhelical"/>
    <property type="match status" value="1"/>
</dbReference>
<feature type="domain" description="Vitellogenin" evidence="7">
    <location>
        <begin position="32"/>
        <end position="692"/>
    </location>
</feature>
<gene>
    <name evidence="9" type="primary">APOB</name>
    <name evidence="9" type="ORF">TNIN_408591</name>
</gene>
<reference evidence="9" key="1">
    <citation type="submission" date="2020-08" db="EMBL/GenBank/DDBJ databases">
        <title>Multicomponent nature underlies the extraordinary mechanical properties of spider dragline silk.</title>
        <authorList>
            <person name="Kono N."/>
            <person name="Nakamura H."/>
            <person name="Mori M."/>
            <person name="Yoshida Y."/>
            <person name="Ohtoshi R."/>
            <person name="Malay A.D."/>
            <person name="Moran D.A.P."/>
            <person name="Tomita M."/>
            <person name="Numata K."/>
            <person name="Arakawa K."/>
        </authorList>
    </citation>
    <scope>NUCLEOTIDE SEQUENCE</scope>
</reference>
<dbReference type="SUPFAM" id="SSF56968">
    <property type="entry name" value="Lipovitellin-phosvitin complex, beta-sheet shell regions"/>
    <property type="match status" value="2"/>
</dbReference>
<dbReference type="Gene3D" id="2.20.80.10">
    <property type="entry name" value="Lipovitellin-phosvitin complex, chain A, domain 4"/>
    <property type="match status" value="1"/>
</dbReference>
<dbReference type="PROSITE" id="PS51211">
    <property type="entry name" value="VITELLOGENIN"/>
    <property type="match status" value="1"/>
</dbReference>
<dbReference type="Pfam" id="PF01347">
    <property type="entry name" value="Vitellogenin_N"/>
    <property type="match status" value="1"/>
</dbReference>
<evidence type="ECO:0000259" key="8">
    <source>
        <dbReference type="PROSITE" id="PS51233"/>
    </source>
</evidence>
<dbReference type="OrthoDB" id="6484170at2759"/>
<dbReference type="SMART" id="SM00638">
    <property type="entry name" value="LPD_N"/>
    <property type="match status" value="1"/>
</dbReference>
<dbReference type="GO" id="GO:0045735">
    <property type="term" value="F:nutrient reservoir activity"/>
    <property type="evidence" value="ECO:0007669"/>
    <property type="project" value="UniProtKB-KW"/>
</dbReference>
<evidence type="ECO:0000256" key="1">
    <source>
        <dbReference type="ARBA" id="ARBA00022729"/>
    </source>
</evidence>
<dbReference type="InterPro" id="IPR001747">
    <property type="entry name" value="Vitellogenin_N"/>
</dbReference>
<dbReference type="Proteomes" id="UP000886998">
    <property type="component" value="Unassembled WGS sequence"/>
</dbReference>
<dbReference type="InterPro" id="IPR015255">
    <property type="entry name" value="Vitellinogen_open_b-sht"/>
</dbReference>
<dbReference type="InterPro" id="IPR015816">
    <property type="entry name" value="Vitellinogen_b-sht_N"/>
</dbReference>
<feature type="chain" id="PRO_5036446329" evidence="6">
    <location>
        <begin position="21"/>
        <end position="2374"/>
    </location>
</feature>
<dbReference type="SMART" id="SM01169">
    <property type="entry name" value="DUF1943"/>
    <property type="match status" value="1"/>
</dbReference>
<comment type="caution">
    <text evidence="5">Lacks conserved residue(s) required for the propagation of feature annotation.</text>
</comment>
<evidence type="ECO:0000313" key="9">
    <source>
        <dbReference type="EMBL" id="GFY71019.1"/>
    </source>
</evidence>
<feature type="domain" description="VWFD" evidence="8">
    <location>
        <begin position="1868"/>
        <end position="2034"/>
    </location>
</feature>
<dbReference type="EMBL" id="BMAV01018562">
    <property type="protein sequence ID" value="GFY71019.1"/>
    <property type="molecule type" value="Genomic_DNA"/>
</dbReference>
<dbReference type="InterPro" id="IPR015819">
    <property type="entry name" value="Lipid_transp_b-sht_shell"/>
</dbReference>
<dbReference type="PANTHER" id="PTHR23345">
    <property type="entry name" value="VITELLOGENIN-RELATED"/>
    <property type="match status" value="1"/>
</dbReference>
<proteinExistence type="predicted"/>
<dbReference type="GO" id="GO:0005319">
    <property type="term" value="F:lipid transporter activity"/>
    <property type="evidence" value="ECO:0007669"/>
    <property type="project" value="InterPro"/>
</dbReference>
<accession>A0A8X6YGJ6</accession>